<evidence type="ECO:0000313" key="6">
    <source>
        <dbReference type="EMBL" id="KKB99087.1"/>
    </source>
</evidence>
<dbReference type="PANTHER" id="PTHR30055:SF151">
    <property type="entry name" value="TRANSCRIPTIONAL REGULATORY PROTEIN"/>
    <property type="match status" value="1"/>
</dbReference>
<dbReference type="OrthoDB" id="329481at2"/>
<sequence>MRPRFTLAEVQAAALRIVDGDGLSGLSMRSLAAALGTGPMTLYNYVSNREGLEDLVAEAVIAGVEIPPPSDAWVDDVRSIATALWRAVRSHPNAIPLVLTRRTVSPSSYPAAEYLIDALSRGGLSDRGLLVAFRAVLSLVMGSAQVELARLVPEGERDQEQREIAGRIGELAGGAHRHIAALSRVSQRSNATEDFAGALELLLAGIGAQAG</sequence>
<evidence type="ECO:0000313" key="9">
    <source>
        <dbReference type="Proteomes" id="UP000034416"/>
    </source>
</evidence>
<dbReference type="PANTHER" id="PTHR30055">
    <property type="entry name" value="HTH-TYPE TRANSCRIPTIONAL REGULATOR RUTR"/>
    <property type="match status" value="1"/>
</dbReference>
<dbReference type="PATRIC" id="fig|342002.3.peg.2829"/>
<dbReference type="EMBL" id="SSGD01000118">
    <property type="protein sequence ID" value="TXI52833.1"/>
    <property type="molecule type" value="Genomic_DNA"/>
</dbReference>
<accession>A0A0F5MYF9</accession>
<name>A0A0F5MYF9_9MYCO</name>
<evidence type="ECO:0000313" key="7">
    <source>
        <dbReference type="EMBL" id="OQZ97425.1"/>
    </source>
</evidence>
<keyword evidence="3" id="KW-0804">Transcription</keyword>
<dbReference type="GO" id="GO:0003700">
    <property type="term" value="F:DNA-binding transcription factor activity"/>
    <property type="evidence" value="ECO:0007669"/>
    <property type="project" value="TreeGrafter"/>
</dbReference>
<protein>
    <submittedName>
        <fullName evidence="6">Regulatory protein</fullName>
    </submittedName>
    <submittedName>
        <fullName evidence="8">TetR/AcrR family transcriptional regulator</fullName>
    </submittedName>
</protein>
<reference evidence="7 10" key="3">
    <citation type="submission" date="2016-12" db="EMBL/GenBank/DDBJ databases">
        <title>The new phylogeny of genus Mycobacterium.</title>
        <authorList>
            <person name="Tortoli E."/>
            <person name="Trovato A."/>
            <person name="Cirillo D.M."/>
        </authorList>
    </citation>
    <scope>NUCLEOTIDE SEQUENCE [LARGE SCALE GENOMIC DNA]</scope>
    <source>
        <strain evidence="7 10">DSM 44942</strain>
    </source>
</reference>
<dbReference type="Pfam" id="PF02909">
    <property type="entry name" value="TetR_C_1"/>
    <property type="match status" value="1"/>
</dbReference>
<evidence type="ECO:0000313" key="11">
    <source>
        <dbReference type="Proteomes" id="UP000321797"/>
    </source>
</evidence>
<dbReference type="SUPFAM" id="SSF46689">
    <property type="entry name" value="Homeodomain-like"/>
    <property type="match status" value="1"/>
</dbReference>
<evidence type="ECO:0000256" key="2">
    <source>
        <dbReference type="ARBA" id="ARBA00023125"/>
    </source>
</evidence>
<keyword evidence="10" id="KW-1185">Reference proteome</keyword>
<feature type="DNA-binding region" description="H-T-H motif" evidence="4">
    <location>
        <begin position="27"/>
        <end position="46"/>
    </location>
</feature>
<dbReference type="Gene3D" id="1.10.10.60">
    <property type="entry name" value="Homeodomain-like"/>
    <property type="match status" value="1"/>
</dbReference>
<dbReference type="PROSITE" id="PS50977">
    <property type="entry name" value="HTH_TETR_2"/>
    <property type="match status" value="1"/>
</dbReference>
<dbReference type="RefSeq" id="WP_046189720.1">
    <property type="nucleotide sequence ID" value="NZ_JACKUJ010000021.1"/>
</dbReference>
<dbReference type="AlphaFoldDB" id="A0A0F5MYF9"/>
<comment type="caution">
    <text evidence="6">The sequence shown here is derived from an EMBL/GenBank/DDBJ whole genome shotgun (WGS) entry which is preliminary data.</text>
</comment>
<keyword evidence="1" id="KW-0805">Transcription regulation</keyword>
<reference evidence="9" key="1">
    <citation type="submission" date="2015-04" db="EMBL/GenBank/DDBJ databases">
        <title>Genome sequence of Mycobacterium arupense GUC1.</title>
        <authorList>
            <person name="Greninger A.L."/>
            <person name="Cunningham G."/>
            <person name="Chiu C.Y."/>
            <person name="Miller S."/>
        </authorList>
    </citation>
    <scope>NUCLEOTIDE SEQUENCE [LARGE SCALE GENOMIC DNA]</scope>
    <source>
        <strain evidence="9">GUC1</strain>
    </source>
</reference>
<evidence type="ECO:0000256" key="4">
    <source>
        <dbReference type="PROSITE-ProRule" id="PRU00335"/>
    </source>
</evidence>
<dbReference type="InterPro" id="IPR001647">
    <property type="entry name" value="HTH_TetR"/>
</dbReference>
<keyword evidence="2 4" id="KW-0238">DNA-binding</keyword>
<evidence type="ECO:0000313" key="10">
    <source>
        <dbReference type="Proteomes" id="UP000192327"/>
    </source>
</evidence>
<dbReference type="EMBL" id="LASW01000045">
    <property type="protein sequence ID" value="KKB99087.1"/>
    <property type="molecule type" value="Genomic_DNA"/>
</dbReference>
<dbReference type="GO" id="GO:0000976">
    <property type="term" value="F:transcription cis-regulatory region binding"/>
    <property type="evidence" value="ECO:0007669"/>
    <property type="project" value="TreeGrafter"/>
</dbReference>
<dbReference type="GO" id="GO:0045892">
    <property type="term" value="P:negative regulation of DNA-templated transcription"/>
    <property type="evidence" value="ECO:0007669"/>
    <property type="project" value="InterPro"/>
</dbReference>
<dbReference type="Proteomes" id="UP000321797">
    <property type="component" value="Unassembled WGS sequence"/>
</dbReference>
<dbReference type="Proteomes" id="UP000192327">
    <property type="component" value="Unassembled WGS sequence"/>
</dbReference>
<dbReference type="Proteomes" id="UP000034416">
    <property type="component" value="Unassembled WGS sequence"/>
</dbReference>
<dbReference type="InterPro" id="IPR036271">
    <property type="entry name" value="Tet_transcr_reg_TetR-rel_C_sf"/>
</dbReference>
<gene>
    <name evidence="7" type="ORF">BST15_10485</name>
    <name evidence="8" type="ORF">E6Q54_17615</name>
    <name evidence="6" type="ORF">WR43_11445</name>
</gene>
<dbReference type="InterPro" id="IPR009057">
    <property type="entry name" value="Homeodomain-like_sf"/>
</dbReference>
<evidence type="ECO:0000259" key="5">
    <source>
        <dbReference type="PROSITE" id="PS50977"/>
    </source>
</evidence>
<proteinExistence type="predicted"/>
<feature type="domain" description="HTH tetR-type" evidence="5">
    <location>
        <begin position="4"/>
        <end position="64"/>
    </location>
</feature>
<reference evidence="8 11" key="4">
    <citation type="submission" date="2018-09" db="EMBL/GenBank/DDBJ databases">
        <title>Metagenome Assembled Genomes from an Advanced Water Purification Facility.</title>
        <authorList>
            <person name="Stamps B.W."/>
            <person name="Spear J.R."/>
        </authorList>
    </citation>
    <scope>NUCLEOTIDE SEQUENCE [LARGE SCALE GENOMIC DNA]</scope>
    <source>
        <strain evidence="8">Bin_29_2</strain>
    </source>
</reference>
<organism evidence="6 9">
    <name type="scientific">Mycolicibacter arupensis</name>
    <dbReference type="NCBI Taxonomy" id="342002"/>
    <lineage>
        <taxon>Bacteria</taxon>
        <taxon>Bacillati</taxon>
        <taxon>Actinomycetota</taxon>
        <taxon>Actinomycetes</taxon>
        <taxon>Mycobacteriales</taxon>
        <taxon>Mycobacteriaceae</taxon>
        <taxon>Mycolicibacter</taxon>
    </lineage>
</organism>
<dbReference type="SUPFAM" id="SSF48498">
    <property type="entry name" value="Tetracyclin repressor-like, C-terminal domain"/>
    <property type="match status" value="1"/>
</dbReference>
<dbReference type="EMBL" id="MVHH01000017">
    <property type="protein sequence ID" value="OQZ97425.1"/>
    <property type="molecule type" value="Genomic_DNA"/>
</dbReference>
<evidence type="ECO:0000256" key="1">
    <source>
        <dbReference type="ARBA" id="ARBA00023015"/>
    </source>
</evidence>
<evidence type="ECO:0000256" key="3">
    <source>
        <dbReference type="ARBA" id="ARBA00023163"/>
    </source>
</evidence>
<dbReference type="InterPro" id="IPR004111">
    <property type="entry name" value="Repressor_TetR_C"/>
</dbReference>
<reference evidence="6" key="2">
    <citation type="submission" date="2015-04" db="EMBL/GenBank/DDBJ databases">
        <title>Genome sequence of Mycobacterium arupense strain GUC1.</title>
        <authorList>
            <person name="Greninger A.L."/>
            <person name="Cunningham G."/>
            <person name="Chiu C.Y."/>
            <person name="Miller S."/>
        </authorList>
    </citation>
    <scope>NUCLEOTIDE SEQUENCE</scope>
    <source>
        <strain evidence="6">GUC1</strain>
    </source>
</reference>
<evidence type="ECO:0000313" key="8">
    <source>
        <dbReference type="EMBL" id="TXI52833.1"/>
    </source>
</evidence>
<dbReference type="InterPro" id="IPR050109">
    <property type="entry name" value="HTH-type_TetR-like_transc_reg"/>
</dbReference>
<dbReference type="STRING" id="342002.BST15_10485"/>
<dbReference type="Gene3D" id="1.10.357.10">
    <property type="entry name" value="Tetracycline Repressor, domain 2"/>
    <property type="match status" value="1"/>
</dbReference>